<protein>
    <recommendedName>
        <fullName evidence="2">Replication initiation factor</fullName>
    </recommendedName>
</protein>
<evidence type="ECO:0008006" key="2">
    <source>
        <dbReference type="Google" id="ProtNLM"/>
    </source>
</evidence>
<name>T1BTF4_9ZZZZ</name>
<gene>
    <name evidence="1" type="ORF">B1A_03453</name>
</gene>
<feature type="non-terminal residue" evidence="1">
    <location>
        <position position="214"/>
    </location>
</feature>
<evidence type="ECO:0000313" key="1">
    <source>
        <dbReference type="EMBL" id="EQD76201.1"/>
    </source>
</evidence>
<reference evidence="1" key="2">
    <citation type="journal article" date="2014" name="ISME J.">
        <title>Microbial stratification in low pH oxic and suboxic macroscopic growths along an acid mine drainage.</title>
        <authorList>
            <person name="Mendez-Garcia C."/>
            <person name="Mesa V."/>
            <person name="Sprenger R.R."/>
            <person name="Richter M."/>
            <person name="Diez M.S."/>
            <person name="Solano J."/>
            <person name="Bargiela R."/>
            <person name="Golyshina O.V."/>
            <person name="Manteca A."/>
            <person name="Ramos J.L."/>
            <person name="Gallego J.R."/>
            <person name="Llorente I."/>
            <person name="Martins Dos Santos V.A."/>
            <person name="Jensen O.N."/>
            <person name="Pelaez A.I."/>
            <person name="Sanchez J."/>
            <person name="Ferrer M."/>
        </authorList>
    </citation>
    <scope>NUCLEOTIDE SEQUENCE</scope>
</reference>
<sequence>ATRRRLFEVPRQAHLSGHSFSGFTFGKGDVVCRIYDKSLEMAGREQHWQEEIWLGRDPGQPVWRVEFQFRRRALRGFGLETLEQALRSRQELWEYGMGWISLRRPGKDSNRSRWHQDPVWTELRRTELGSPSSPLVRQRVRAAAQERLVRGFIGYASALGALSKEDDLAAVLRTAGSLATRHLQEMGRDFEGLVDAKRDRLRAERMFRMSPDRL</sequence>
<accession>T1BTF4</accession>
<feature type="non-terminal residue" evidence="1">
    <location>
        <position position="1"/>
    </location>
</feature>
<reference evidence="1" key="1">
    <citation type="submission" date="2013-08" db="EMBL/GenBank/DDBJ databases">
        <authorList>
            <person name="Mendez C."/>
            <person name="Richter M."/>
            <person name="Ferrer M."/>
            <person name="Sanchez J."/>
        </authorList>
    </citation>
    <scope>NUCLEOTIDE SEQUENCE</scope>
</reference>
<dbReference type="AlphaFoldDB" id="T1BTF4"/>
<proteinExistence type="predicted"/>
<comment type="caution">
    <text evidence="1">The sequence shown here is derived from an EMBL/GenBank/DDBJ whole genome shotgun (WGS) entry which is preliminary data.</text>
</comment>
<organism evidence="1">
    <name type="scientific">mine drainage metagenome</name>
    <dbReference type="NCBI Taxonomy" id="410659"/>
    <lineage>
        <taxon>unclassified sequences</taxon>
        <taxon>metagenomes</taxon>
        <taxon>ecological metagenomes</taxon>
    </lineage>
</organism>
<dbReference type="EMBL" id="AUZX01002531">
    <property type="protein sequence ID" value="EQD76201.1"/>
    <property type="molecule type" value="Genomic_DNA"/>
</dbReference>